<gene>
    <name evidence="1" type="ORF">JJL50_01885</name>
</gene>
<proteinExistence type="predicted"/>
<organism evidence="1 2">
    <name type="scientific">Stenotrophomonas maltophilia</name>
    <name type="common">Pseudomonas maltophilia</name>
    <name type="synonym">Xanthomonas maltophilia</name>
    <dbReference type="NCBI Taxonomy" id="40324"/>
    <lineage>
        <taxon>Bacteria</taxon>
        <taxon>Pseudomonadati</taxon>
        <taxon>Pseudomonadota</taxon>
        <taxon>Gammaproteobacteria</taxon>
        <taxon>Lysobacterales</taxon>
        <taxon>Lysobacteraceae</taxon>
        <taxon>Stenotrophomonas</taxon>
        <taxon>Stenotrophomonas maltophilia group</taxon>
    </lineage>
</organism>
<dbReference type="RefSeq" id="WP_201117977.1">
    <property type="nucleotide sequence ID" value="NZ_CP067993.1"/>
</dbReference>
<protein>
    <recommendedName>
        <fullName evidence="3">Response regulatory domain-containing protein</fullName>
    </recommendedName>
</protein>
<evidence type="ECO:0008006" key="3">
    <source>
        <dbReference type="Google" id="ProtNLM"/>
    </source>
</evidence>
<reference evidence="1 2" key="1">
    <citation type="submission" date="2021-01" db="EMBL/GenBank/DDBJ databases">
        <title>Genome Characterization of a novel Stenotrophomonas isolate with high keratinase activity.</title>
        <authorList>
            <person name="Cao Z.-J."/>
        </authorList>
    </citation>
    <scope>NUCLEOTIDE SEQUENCE [LARGE SCALE GENOMIC DNA]</scope>
    <source>
        <strain evidence="1 2">DHHJ</strain>
    </source>
</reference>
<dbReference type="EMBL" id="CP067993">
    <property type="protein sequence ID" value="QQQ42829.1"/>
    <property type="molecule type" value="Genomic_DNA"/>
</dbReference>
<accession>A0ABD7C4S2</accession>
<evidence type="ECO:0000313" key="2">
    <source>
        <dbReference type="Proteomes" id="UP000596095"/>
    </source>
</evidence>
<dbReference type="SUPFAM" id="SSF52172">
    <property type="entry name" value="CheY-like"/>
    <property type="match status" value="1"/>
</dbReference>
<dbReference type="InterPro" id="IPR011006">
    <property type="entry name" value="CheY-like_superfamily"/>
</dbReference>
<dbReference type="Proteomes" id="UP000596095">
    <property type="component" value="Chromosome"/>
</dbReference>
<evidence type="ECO:0000313" key="1">
    <source>
        <dbReference type="EMBL" id="QQQ42829.1"/>
    </source>
</evidence>
<sequence length="377" mass="41388">MSAVKEILKGLFVDDDAEIVEQCKVLLPATIGDYSVHWTVCGSFEEAIQVMEETKFELVVTDVYKGRAQTGKLNVDPANSMAADVVSKAKSIGFSFIVMYSDGPCPEGVNLTASVQFVDKASNSPPFPASIEAVLEGMLQSRGSVLQVMAKLRRELERGAGSFIWEFLEQNWTELVADPEFSDSGLERLIRRRASIQINESFGGGGLSRRVNSDPYDYYIMPALPGDLRLGTLVCQLIGEQKKYHLVLTPHCHMVRHGGKPPKSEVVLLAGCKLSEEVTGLKLSQLEGKKTRIPAVSVGKPEGRYCFLPAFCGIPDLYVDLMSLSSVSFAEIDNTYVRIANVDSPFAEAIQSCLSRFYANVGHRNLQDYTMKVAPVA</sequence>
<name>A0ABD7C4S2_STEMA</name>
<dbReference type="AlphaFoldDB" id="A0ABD7C4S2"/>